<dbReference type="InterPro" id="IPR028029">
    <property type="entry name" value="CD24"/>
</dbReference>
<dbReference type="PANTHER" id="PTHR16676">
    <property type="entry name" value="SIGNAL TRANSDUCER CD24"/>
    <property type="match status" value="1"/>
</dbReference>
<organism evidence="3 4">
    <name type="scientific">Macaca fascicularis</name>
    <name type="common">Crab-eating macaque</name>
    <name type="synonym">Cynomolgus monkey</name>
    <dbReference type="NCBI Taxonomy" id="9541"/>
    <lineage>
        <taxon>Eukaryota</taxon>
        <taxon>Metazoa</taxon>
        <taxon>Chordata</taxon>
        <taxon>Craniata</taxon>
        <taxon>Vertebrata</taxon>
        <taxon>Euteleostomi</taxon>
        <taxon>Mammalia</taxon>
        <taxon>Eutheria</taxon>
        <taxon>Euarchontoglires</taxon>
        <taxon>Primates</taxon>
        <taxon>Haplorrhini</taxon>
        <taxon>Catarrhini</taxon>
        <taxon>Cercopithecidae</taxon>
        <taxon>Cercopithecinae</taxon>
        <taxon>Macaca</taxon>
    </lineage>
</organism>
<reference evidence="3" key="2">
    <citation type="submission" date="2025-08" db="UniProtKB">
        <authorList>
            <consortium name="Ensembl"/>
        </authorList>
    </citation>
    <scope>IDENTIFICATION</scope>
</reference>
<protein>
    <recommendedName>
        <fullName evidence="5">CD24</fullName>
    </recommendedName>
</protein>
<dbReference type="Ensembl" id="ENSMFAT00000098398.1">
    <property type="protein sequence ID" value="ENSMFAP00000056758.1"/>
    <property type="gene ID" value="ENSMFAG00000064133.1"/>
</dbReference>
<feature type="signal peptide" evidence="2">
    <location>
        <begin position="1"/>
        <end position="26"/>
    </location>
</feature>
<evidence type="ECO:0000256" key="2">
    <source>
        <dbReference type="SAM" id="SignalP"/>
    </source>
</evidence>
<accession>A0A7N9D3B9</accession>
<dbReference type="GO" id="GO:0022407">
    <property type="term" value="P:regulation of cell-cell adhesion"/>
    <property type="evidence" value="ECO:0007669"/>
    <property type="project" value="TreeGrafter"/>
</dbReference>
<dbReference type="GO" id="GO:0045121">
    <property type="term" value="C:membrane raft"/>
    <property type="evidence" value="ECO:0007669"/>
    <property type="project" value="TreeGrafter"/>
</dbReference>
<evidence type="ECO:0000256" key="1">
    <source>
        <dbReference type="SAM" id="MobiDB-lite"/>
    </source>
</evidence>
<dbReference type="GO" id="GO:0030296">
    <property type="term" value="F:protein tyrosine kinase activator activity"/>
    <property type="evidence" value="ECO:0007669"/>
    <property type="project" value="TreeGrafter"/>
</dbReference>
<proteinExistence type="predicted"/>
<evidence type="ECO:0000313" key="4">
    <source>
        <dbReference type="Proteomes" id="UP000233100"/>
    </source>
</evidence>
<dbReference type="Proteomes" id="UP000233100">
    <property type="component" value="Chromosome 4"/>
</dbReference>
<dbReference type="GeneTree" id="ENSGT00390000018829"/>
<reference evidence="3" key="3">
    <citation type="submission" date="2025-09" db="UniProtKB">
        <authorList>
            <consortium name="Ensembl"/>
        </authorList>
    </citation>
    <scope>IDENTIFICATION</scope>
</reference>
<feature type="region of interest" description="Disordered" evidence="1">
    <location>
        <begin position="72"/>
        <end position="94"/>
    </location>
</feature>
<dbReference type="GO" id="GO:0001775">
    <property type="term" value="P:cell activation"/>
    <property type="evidence" value="ECO:0007669"/>
    <property type="project" value="TreeGrafter"/>
</dbReference>
<dbReference type="Pfam" id="PF14984">
    <property type="entry name" value="CD24"/>
    <property type="match status" value="1"/>
</dbReference>
<dbReference type="GO" id="GO:0007155">
    <property type="term" value="P:cell adhesion"/>
    <property type="evidence" value="ECO:0007669"/>
    <property type="project" value="InterPro"/>
</dbReference>
<name>A0A7N9D3B9_MACFA</name>
<evidence type="ECO:0008006" key="5">
    <source>
        <dbReference type="Google" id="ProtNLM"/>
    </source>
</evidence>
<feature type="compositionally biased region" description="Low complexity" evidence="1">
    <location>
        <begin position="72"/>
        <end position="93"/>
    </location>
</feature>
<reference evidence="3 4" key="1">
    <citation type="submission" date="2013-03" db="EMBL/GenBank/DDBJ databases">
        <authorList>
            <person name="Warren W."/>
            <person name="Wilson R.K."/>
        </authorList>
    </citation>
    <scope>NUCLEOTIDE SEQUENCE</scope>
</reference>
<keyword evidence="4" id="KW-1185">Reference proteome</keyword>
<sequence length="118" mass="12261">MGRAMVARLGLGLLLLALLLPTQSAALPSPPQFFDGGGARPRETCPLYSPPHLLSDQIFSSNIIYSTVTTSAPLSSNSSQNTSTTPNPANTTTKAVGGALQSTASLFVVSLSLLHLYC</sequence>
<feature type="chain" id="PRO_5031410909" description="CD24" evidence="2">
    <location>
        <begin position="27"/>
        <end position="118"/>
    </location>
</feature>
<dbReference type="AlphaFoldDB" id="A0A7N9D3B9"/>
<keyword evidence="2" id="KW-0732">Signal</keyword>
<dbReference type="PANTHER" id="PTHR16676:SF0">
    <property type="entry name" value="SIGNAL TRANSDUCER CD24"/>
    <property type="match status" value="1"/>
</dbReference>
<dbReference type="GO" id="GO:0009897">
    <property type="term" value="C:external side of plasma membrane"/>
    <property type="evidence" value="ECO:0007669"/>
    <property type="project" value="TreeGrafter"/>
</dbReference>
<evidence type="ECO:0000313" key="3">
    <source>
        <dbReference type="Ensembl" id="ENSMFAP00000056758.1"/>
    </source>
</evidence>